<evidence type="ECO:0000313" key="1">
    <source>
        <dbReference type="EMBL" id="SHG81931.1"/>
    </source>
</evidence>
<keyword evidence="2" id="KW-1185">Reference proteome</keyword>
<dbReference type="STRING" id="229205.SAMN05444372_11076"/>
<reference evidence="2" key="1">
    <citation type="submission" date="2016-11" db="EMBL/GenBank/DDBJ databases">
        <authorList>
            <person name="Varghese N."/>
            <person name="Submissions S."/>
        </authorList>
    </citation>
    <scope>NUCLEOTIDE SEQUENCE [LARGE SCALE GENOMIC DNA]</scope>
    <source>
        <strain evidence="2">DSM 17659</strain>
    </source>
</reference>
<sequence length="52" mass="6025">MYLTAEDVIVSDIKGSKDIIMKSELEHPQLLLVLFLSFLKKQMLTKIIYQAK</sequence>
<gene>
    <name evidence="1" type="ORF">SAMN05444372_11076</name>
</gene>
<dbReference type="Proteomes" id="UP000184020">
    <property type="component" value="Unassembled WGS sequence"/>
</dbReference>
<evidence type="ECO:0000313" key="2">
    <source>
        <dbReference type="Proteomes" id="UP000184020"/>
    </source>
</evidence>
<proteinExistence type="predicted"/>
<accession>A0A1M5MXC1</accession>
<dbReference type="AlphaFoldDB" id="A0A1M5MXC1"/>
<organism evidence="1 2">
    <name type="scientific">Flavobacterium micromati</name>
    <dbReference type="NCBI Taxonomy" id="229205"/>
    <lineage>
        <taxon>Bacteria</taxon>
        <taxon>Pseudomonadati</taxon>
        <taxon>Bacteroidota</taxon>
        <taxon>Flavobacteriia</taxon>
        <taxon>Flavobacteriales</taxon>
        <taxon>Flavobacteriaceae</taxon>
        <taxon>Flavobacterium</taxon>
    </lineage>
</organism>
<name>A0A1M5MXC1_9FLAO</name>
<protein>
    <submittedName>
        <fullName evidence="1">Uncharacterized protein</fullName>
    </submittedName>
</protein>
<dbReference type="EMBL" id="FQWF01000010">
    <property type="protein sequence ID" value="SHG81931.1"/>
    <property type="molecule type" value="Genomic_DNA"/>
</dbReference>